<evidence type="ECO:0000313" key="1">
    <source>
        <dbReference type="EMBL" id="NMG75610.1"/>
    </source>
</evidence>
<dbReference type="Proteomes" id="UP000648984">
    <property type="component" value="Unassembled WGS sequence"/>
</dbReference>
<accession>A0ABX1QEW2</accession>
<protein>
    <submittedName>
        <fullName evidence="1">DUF2917 domain-containing protein</fullName>
    </submittedName>
</protein>
<name>A0ABX1QEW2_9RHOO</name>
<evidence type="ECO:0000313" key="2">
    <source>
        <dbReference type="Proteomes" id="UP000648984"/>
    </source>
</evidence>
<dbReference type="InterPro" id="IPR021317">
    <property type="entry name" value="DUF2917"/>
</dbReference>
<reference evidence="1 2" key="1">
    <citation type="submission" date="2019-12" db="EMBL/GenBank/DDBJ databases">
        <title>Comparative genomics gives insights into the taxonomy of the Azoarcus-Aromatoleum group and reveals separate origins of nif in the plant-associated Azoarcus and non-plant-associated Aromatoleum sub-groups.</title>
        <authorList>
            <person name="Lafos M."/>
            <person name="Maluk M."/>
            <person name="Batista M."/>
            <person name="Junghare M."/>
            <person name="Carmona M."/>
            <person name="Faoro H."/>
            <person name="Cruz L.M."/>
            <person name="Battistoni F."/>
            <person name="De Souza E."/>
            <person name="Pedrosa F."/>
            <person name="Chen W.-M."/>
            <person name="Poole P.S."/>
            <person name="Dixon R.A."/>
            <person name="James E.K."/>
        </authorList>
    </citation>
    <scope>NUCLEOTIDE SEQUENCE [LARGE SCALE GENOMIC DNA]</scope>
    <source>
        <strain evidence="1 2">22Lin</strain>
    </source>
</reference>
<dbReference type="Pfam" id="PF11142">
    <property type="entry name" value="DUF2917"/>
    <property type="match status" value="1"/>
</dbReference>
<gene>
    <name evidence="1" type="ORF">GPA25_12660</name>
</gene>
<dbReference type="EMBL" id="WTVQ01000019">
    <property type="protein sequence ID" value="NMG75610.1"/>
    <property type="molecule type" value="Genomic_DNA"/>
</dbReference>
<comment type="caution">
    <text evidence="1">The sequence shown here is derived from an EMBL/GenBank/DDBJ whole genome shotgun (WGS) entry which is preliminary data.</text>
</comment>
<proteinExistence type="predicted"/>
<keyword evidence="2" id="KW-1185">Reference proteome</keyword>
<sequence>MDARSEITRMVLAPRETMVLDQALGVEVIACKGSVWLTQDGDSRDIVLNPSQSFTLSHASGVVMTTSHGAEFILRSTQRTATTALQTGWMRRLVGWFDPRTSSRVCAALAGRVRVHRVA</sequence>
<organism evidence="1 2">
    <name type="scientific">Aromatoleum diolicum</name>
    <dbReference type="NCBI Taxonomy" id="75796"/>
    <lineage>
        <taxon>Bacteria</taxon>
        <taxon>Pseudomonadati</taxon>
        <taxon>Pseudomonadota</taxon>
        <taxon>Betaproteobacteria</taxon>
        <taxon>Rhodocyclales</taxon>
        <taxon>Rhodocyclaceae</taxon>
        <taxon>Aromatoleum</taxon>
    </lineage>
</organism>
<dbReference type="RefSeq" id="WP_169260762.1">
    <property type="nucleotide sequence ID" value="NZ_WTVQ01000019.1"/>
</dbReference>